<evidence type="ECO:0000256" key="10">
    <source>
        <dbReference type="ARBA" id="ARBA00023136"/>
    </source>
</evidence>
<evidence type="ECO:0000256" key="2">
    <source>
        <dbReference type="ARBA" id="ARBA00004170"/>
    </source>
</evidence>
<dbReference type="GO" id="GO:0042777">
    <property type="term" value="P:proton motive force-driven plasma membrane ATP synthesis"/>
    <property type="evidence" value="ECO:0007669"/>
    <property type="project" value="UniProtKB-UniRule"/>
</dbReference>
<dbReference type="Proteomes" id="UP000054908">
    <property type="component" value="Unassembled WGS sequence"/>
</dbReference>
<sequence length="288" mass="32233">MAGAKEIRSKIASIKNTQKITRAMEMVAASKMRKTQDRMRASKPYATKIYDVVRHIARATSEYRHPFMVTRDIKRIGVIVVTTDRGLCGGLNSNLLRESIRVLRQWQHEGKEIDLCVIGRKGQAFFKRVGGRVIASVDQLGDKPGIKELIGVVKVMLDAFYQGEIDALYIANNEFVNTMTQKPTVKQLLPLPIAEEDSKALGHYWDYIYEPDAKELLDALLERYIELQVYQAVVENIACEQAAKMIAMKSATDNAGALIKEFQLAYNKARQAAITQELAEIVGGADAL</sequence>
<keyword evidence="7" id="KW-0997">Cell inner membrane</keyword>
<proteinExistence type="inferred from homology"/>
<dbReference type="SUPFAM" id="SSF52943">
    <property type="entry name" value="ATP synthase (F1-ATPase), gamma subunit"/>
    <property type="match status" value="1"/>
</dbReference>
<dbReference type="NCBIfam" id="NF004144">
    <property type="entry name" value="PRK05621.1-1"/>
    <property type="match status" value="1"/>
</dbReference>
<dbReference type="Pfam" id="PF00231">
    <property type="entry name" value="ATP-synt"/>
    <property type="match status" value="1"/>
</dbReference>
<keyword evidence="12 13" id="KW-0066">ATP synthesis</keyword>
<keyword evidence="15" id="KW-1185">Reference proteome</keyword>
<protein>
    <recommendedName>
        <fullName evidence="13">ATP synthase gamma chain</fullName>
    </recommendedName>
    <alternativeName>
        <fullName evidence="13">ATP synthase F1 sector gamma subunit</fullName>
    </alternativeName>
    <alternativeName>
        <fullName evidence="13">F-ATPase gamma subunit</fullName>
    </alternativeName>
</protein>
<evidence type="ECO:0000256" key="1">
    <source>
        <dbReference type="ARBA" id="ARBA00003456"/>
    </source>
</evidence>
<evidence type="ECO:0000256" key="13">
    <source>
        <dbReference type="HAMAP-Rule" id="MF_00815"/>
    </source>
</evidence>
<evidence type="ECO:0000313" key="15">
    <source>
        <dbReference type="Proteomes" id="UP000054908"/>
    </source>
</evidence>
<reference evidence="14 15" key="1">
    <citation type="submission" date="2015-11" db="EMBL/GenBank/DDBJ databases">
        <title>Genomic analysis of 38 Legionella species identifies large and diverse effector repertoires.</title>
        <authorList>
            <person name="Burstein D."/>
            <person name="Amaro F."/>
            <person name="Zusman T."/>
            <person name="Lifshitz Z."/>
            <person name="Cohen O."/>
            <person name="Gilbert J.A."/>
            <person name="Pupko T."/>
            <person name="Shuman H.A."/>
            <person name="Segal G."/>
        </authorList>
    </citation>
    <scope>NUCLEOTIDE SEQUENCE [LARGE SCALE GENOMIC DNA]</scope>
    <source>
        <strain evidence="14 15">PX-1-G2-E2</strain>
    </source>
</reference>
<comment type="subcellular location">
    <subcellularLocation>
        <location evidence="13">Cell membrane</location>
        <topology evidence="13">Peripheral membrane protein</topology>
    </subcellularLocation>
    <subcellularLocation>
        <location evidence="2">Membrane</location>
        <topology evidence="2">Peripheral membrane protein</topology>
    </subcellularLocation>
</comment>
<dbReference type="InterPro" id="IPR023632">
    <property type="entry name" value="ATP_synth_F1_gsu_CS"/>
</dbReference>
<name>A0A0W0VVM0_9GAMM</name>
<dbReference type="GO" id="GO:0005886">
    <property type="term" value="C:plasma membrane"/>
    <property type="evidence" value="ECO:0007669"/>
    <property type="project" value="UniProtKB-SubCell"/>
</dbReference>
<keyword evidence="10 13" id="KW-0472">Membrane</keyword>
<evidence type="ECO:0000256" key="8">
    <source>
        <dbReference type="ARBA" id="ARBA00022781"/>
    </source>
</evidence>
<dbReference type="RefSeq" id="WP_058453645.1">
    <property type="nucleotide sequence ID" value="NZ_CAAAIB010000001.1"/>
</dbReference>
<evidence type="ECO:0000313" key="14">
    <source>
        <dbReference type="EMBL" id="KTD24099.1"/>
    </source>
</evidence>
<dbReference type="FunFam" id="1.10.287.80:FF:000005">
    <property type="entry name" value="ATP synthase gamma chain"/>
    <property type="match status" value="1"/>
</dbReference>
<dbReference type="NCBIfam" id="TIGR01146">
    <property type="entry name" value="ATPsyn_F1gamma"/>
    <property type="match status" value="1"/>
</dbReference>
<evidence type="ECO:0000256" key="3">
    <source>
        <dbReference type="ARBA" id="ARBA00007681"/>
    </source>
</evidence>
<comment type="subunit">
    <text evidence="4 13">F-type ATPases have 2 components, CF(1) - the catalytic core - and CF(0) - the membrane proton channel. CF(1) has five subunits: alpha(3), beta(3), gamma(1), delta(1), epsilon(1). CF(0) has three main subunits: a, b and c.</text>
</comment>
<dbReference type="InterPro" id="IPR035968">
    <property type="entry name" value="ATP_synth_F1_ATPase_gsu"/>
</dbReference>
<dbReference type="PATRIC" id="fig|466.6.peg.3185"/>
<dbReference type="InterPro" id="IPR000131">
    <property type="entry name" value="ATP_synth_F1_gsu"/>
</dbReference>
<dbReference type="PANTHER" id="PTHR11693">
    <property type="entry name" value="ATP SYNTHASE GAMMA CHAIN"/>
    <property type="match status" value="1"/>
</dbReference>
<evidence type="ECO:0000256" key="9">
    <source>
        <dbReference type="ARBA" id="ARBA00023065"/>
    </source>
</evidence>
<dbReference type="AlphaFoldDB" id="A0A0W0VVM0"/>
<dbReference type="Gene3D" id="1.10.287.80">
    <property type="entry name" value="ATP synthase, gamma subunit, helix hairpin domain"/>
    <property type="match status" value="1"/>
</dbReference>
<evidence type="ECO:0000256" key="5">
    <source>
        <dbReference type="ARBA" id="ARBA00022448"/>
    </source>
</evidence>
<dbReference type="GO" id="GO:0046933">
    <property type="term" value="F:proton-transporting ATP synthase activity, rotational mechanism"/>
    <property type="evidence" value="ECO:0007669"/>
    <property type="project" value="UniProtKB-UniRule"/>
</dbReference>
<evidence type="ECO:0000256" key="11">
    <source>
        <dbReference type="ARBA" id="ARBA00023196"/>
    </source>
</evidence>
<evidence type="ECO:0000256" key="12">
    <source>
        <dbReference type="ARBA" id="ARBA00023310"/>
    </source>
</evidence>
<keyword evidence="9 13" id="KW-0406">Ion transport</keyword>
<comment type="function">
    <text evidence="1 13">Produces ATP from ADP in the presence of a proton gradient across the membrane. The gamma chain is believed to be important in regulating ATPase activity and the flow of protons through the CF(0) complex.</text>
</comment>
<dbReference type="CDD" id="cd12151">
    <property type="entry name" value="F1-ATPase_gamma"/>
    <property type="match status" value="1"/>
</dbReference>
<evidence type="ECO:0000256" key="7">
    <source>
        <dbReference type="ARBA" id="ARBA00022519"/>
    </source>
</evidence>
<dbReference type="PRINTS" id="PR00126">
    <property type="entry name" value="ATPASEGAMMA"/>
</dbReference>
<comment type="similarity">
    <text evidence="3 13">Belongs to the ATPase gamma chain family.</text>
</comment>
<dbReference type="EMBL" id="LNYL01000051">
    <property type="protein sequence ID" value="KTD24099.1"/>
    <property type="molecule type" value="Genomic_DNA"/>
</dbReference>
<keyword evidence="5 13" id="KW-0813">Transport</keyword>
<dbReference type="HAMAP" id="MF_00815">
    <property type="entry name" value="ATP_synth_gamma_bact"/>
    <property type="match status" value="1"/>
</dbReference>
<dbReference type="STRING" id="466.Lmac_2972"/>
<evidence type="ECO:0000256" key="6">
    <source>
        <dbReference type="ARBA" id="ARBA00022475"/>
    </source>
</evidence>
<dbReference type="PANTHER" id="PTHR11693:SF22">
    <property type="entry name" value="ATP SYNTHASE SUBUNIT GAMMA, MITOCHONDRIAL"/>
    <property type="match status" value="1"/>
</dbReference>
<dbReference type="FunFam" id="3.40.1380.10:FF:000006">
    <property type="entry name" value="ATP synthase gamma chain"/>
    <property type="match status" value="1"/>
</dbReference>
<dbReference type="GO" id="GO:0005524">
    <property type="term" value="F:ATP binding"/>
    <property type="evidence" value="ECO:0007669"/>
    <property type="project" value="UniProtKB-UniRule"/>
</dbReference>
<keyword evidence="11 13" id="KW-0139">CF(1)</keyword>
<gene>
    <name evidence="13 14" type="primary">atpG</name>
    <name evidence="14" type="ORF">Lmac_2972</name>
</gene>
<dbReference type="PROSITE" id="PS00153">
    <property type="entry name" value="ATPASE_GAMMA"/>
    <property type="match status" value="1"/>
</dbReference>
<dbReference type="GO" id="GO:0045259">
    <property type="term" value="C:proton-transporting ATP synthase complex"/>
    <property type="evidence" value="ECO:0007669"/>
    <property type="project" value="UniProtKB-KW"/>
</dbReference>
<evidence type="ECO:0000256" key="4">
    <source>
        <dbReference type="ARBA" id="ARBA00011648"/>
    </source>
</evidence>
<dbReference type="OrthoDB" id="9812769at2"/>
<keyword evidence="6 13" id="KW-1003">Cell membrane</keyword>
<organism evidence="14 15">
    <name type="scientific">Legionella maceachernii</name>
    <dbReference type="NCBI Taxonomy" id="466"/>
    <lineage>
        <taxon>Bacteria</taxon>
        <taxon>Pseudomonadati</taxon>
        <taxon>Pseudomonadota</taxon>
        <taxon>Gammaproteobacteria</taxon>
        <taxon>Legionellales</taxon>
        <taxon>Legionellaceae</taxon>
        <taxon>Legionella</taxon>
    </lineage>
</organism>
<comment type="caution">
    <text evidence="14">The sequence shown here is derived from an EMBL/GenBank/DDBJ whole genome shotgun (WGS) entry which is preliminary data.</text>
</comment>
<dbReference type="Gene3D" id="3.40.1380.10">
    <property type="match status" value="1"/>
</dbReference>
<keyword evidence="8 13" id="KW-0375">Hydrogen ion transport</keyword>
<accession>A0A0W0VVM0</accession>